<gene>
    <name evidence="2" type="ORF">PR002_g17336</name>
</gene>
<evidence type="ECO:0000313" key="2">
    <source>
        <dbReference type="EMBL" id="KAE9003488.1"/>
    </source>
</evidence>
<dbReference type="OrthoDB" id="10298861at2759"/>
<dbReference type="EMBL" id="QXFU01001387">
    <property type="protein sequence ID" value="KAE9003488.1"/>
    <property type="molecule type" value="Genomic_DNA"/>
</dbReference>
<evidence type="ECO:0000313" key="3">
    <source>
        <dbReference type="Proteomes" id="UP000435112"/>
    </source>
</evidence>
<reference evidence="2 3" key="1">
    <citation type="submission" date="2018-09" db="EMBL/GenBank/DDBJ databases">
        <title>Genomic investigation of the strawberry pathogen Phytophthora fragariae indicates pathogenicity is determined by transcriptional variation in three key races.</title>
        <authorList>
            <person name="Adams T.M."/>
            <person name="Armitage A.D."/>
            <person name="Sobczyk M.K."/>
            <person name="Bates H.J."/>
            <person name="Dunwell J.M."/>
            <person name="Nellist C.F."/>
            <person name="Harrison R.J."/>
        </authorList>
    </citation>
    <scope>NUCLEOTIDE SEQUENCE [LARGE SCALE GENOMIC DNA]</scope>
    <source>
        <strain evidence="2 3">SCRP324</strain>
    </source>
</reference>
<feature type="chain" id="PRO_5025489979" description="RxLR effector protein" evidence="1">
    <location>
        <begin position="21"/>
        <end position="94"/>
    </location>
</feature>
<accession>A0A6A3KD13</accession>
<name>A0A6A3KD13_9STRA</name>
<feature type="signal peptide" evidence="1">
    <location>
        <begin position="1"/>
        <end position="20"/>
    </location>
</feature>
<dbReference type="Proteomes" id="UP000435112">
    <property type="component" value="Unassembled WGS sequence"/>
</dbReference>
<protein>
    <recommendedName>
        <fullName evidence="4">RxLR effector protein</fullName>
    </recommendedName>
</protein>
<proteinExistence type="predicted"/>
<sequence>MKISILVLVILSLILSLEFANRAFCSRDLRYLKAKLDSLNCKFGKIPFAKVWTLSTNIILRQVQRGRKGNLVHIRNMGSTAELDELVHEGLEDV</sequence>
<evidence type="ECO:0008006" key="4">
    <source>
        <dbReference type="Google" id="ProtNLM"/>
    </source>
</evidence>
<comment type="caution">
    <text evidence="2">The sequence shown here is derived from an EMBL/GenBank/DDBJ whole genome shotgun (WGS) entry which is preliminary data.</text>
</comment>
<keyword evidence="1" id="KW-0732">Signal</keyword>
<organism evidence="2 3">
    <name type="scientific">Phytophthora rubi</name>
    <dbReference type="NCBI Taxonomy" id="129364"/>
    <lineage>
        <taxon>Eukaryota</taxon>
        <taxon>Sar</taxon>
        <taxon>Stramenopiles</taxon>
        <taxon>Oomycota</taxon>
        <taxon>Peronosporomycetes</taxon>
        <taxon>Peronosporales</taxon>
        <taxon>Peronosporaceae</taxon>
        <taxon>Phytophthora</taxon>
    </lineage>
</organism>
<dbReference type="AlphaFoldDB" id="A0A6A3KD13"/>
<evidence type="ECO:0000256" key="1">
    <source>
        <dbReference type="SAM" id="SignalP"/>
    </source>
</evidence>